<dbReference type="Proteomes" id="UP001161757">
    <property type="component" value="Unassembled WGS sequence"/>
</dbReference>
<dbReference type="EMBL" id="JAJGCB010000007">
    <property type="protein sequence ID" value="KAJ8991649.1"/>
    <property type="molecule type" value="Genomic_DNA"/>
</dbReference>
<evidence type="ECO:0000313" key="1">
    <source>
        <dbReference type="EMBL" id="KAJ8991649.1"/>
    </source>
</evidence>
<comment type="caution">
    <text evidence="1">The sequence shown here is derived from an EMBL/GenBank/DDBJ whole genome shotgun (WGS) entry which is preliminary data.</text>
</comment>
<gene>
    <name evidence="1" type="ORF">HRR80_004272</name>
</gene>
<protein>
    <submittedName>
        <fullName evidence="1">Uncharacterized protein</fullName>
    </submittedName>
</protein>
<organism evidence="1 2">
    <name type="scientific">Exophiala dermatitidis</name>
    <name type="common">Black yeast-like fungus</name>
    <name type="synonym">Wangiella dermatitidis</name>
    <dbReference type="NCBI Taxonomy" id="5970"/>
    <lineage>
        <taxon>Eukaryota</taxon>
        <taxon>Fungi</taxon>
        <taxon>Dikarya</taxon>
        <taxon>Ascomycota</taxon>
        <taxon>Pezizomycotina</taxon>
        <taxon>Eurotiomycetes</taxon>
        <taxon>Chaetothyriomycetidae</taxon>
        <taxon>Chaetothyriales</taxon>
        <taxon>Herpotrichiellaceae</taxon>
        <taxon>Exophiala</taxon>
    </lineage>
</organism>
<proteinExistence type="predicted"/>
<name>A0AAN6IUC6_EXODE</name>
<dbReference type="AlphaFoldDB" id="A0AAN6IUC6"/>
<evidence type="ECO:0000313" key="2">
    <source>
        <dbReference type="Proteomes" id="UP001161757"/>
    </source>
</evidence>
<reference evidence="1" key="1">
    <citation type="submission" date="2023-01" db="EMBL/GenBank/DDBJ databases">
        <title>Exophiala dermititidis isolated from Cystic Fibrosis Patient.</title>
        <authorList>
            <person name="Kurbessoian T."/>
            <person name="Crocker A."/>
            <person name="Murante D."/>
            <person name="Hogan D.A."/>
            <person name="Stajich J.E."/>
        </authorList>
    </citation>
    <scope>NUCLEOTIDE SEQUENCE</scope>
    <source>
        <strain evidence="1">Ex8</strain>
    </source>
</reference>
<accession>A0AAN6IUC6</accession>
<sequence length="85" mass="9794">MRQIPYDIWRKHYAKDKEGNYRGTHAPAEDCLLKPSDVQKWRLGDEITAADRWTRGSEVLPVYAEVSADEPVPEYQLDPPDVPPD</sequence>